<dbReference type="eggNOG" id="ENOG5031DZR">
    <property type="taxonomic scope" value="Bacteria"/>
</dbReference>
<comment type="caution">
    <text evidence="2">The sequence shown here is derived from an EMBL/GenBank/DDBJ whole genome shotgun (WGS) entry which is preliminary data.</text>
</comment>
<proteinExistence type="predicted"/>
<reference evidence="2 3" key="1">
    <citation type="submission" date="2014-02" db="EMBL/GenBank/DDBJ databases">
        <title>Genome sequence of Brachybacterium phenoliresistens strain W13A50.</title>
        <authorList>
            <person name="Wang X."/>
        </authorList>
    </citation>
    <scope>NUCLEOTIDE SEQUENCE [LARGE SCALE GENOMIC DNA]</scope>
    <source>
        <strain evidence="2 3">W13A50</strain>
    </source>
</reference>
<dbReference type="HOGENOM" id="CLU_1552343_0_0_11"/>
<dbReference type="AlphaFoldDB" id="Z9JPF8"/>
<protein>
    <submittedName>
        <fullName evidence="2">Uncharacterized protein</fullName>
    </submittedName>
</protein>
<name>Z9JPF8_9MICO</name>
<dbReference type="PATRIC" id="fig|396014.3.peg.2878"/>
<gene>
    <name evidence="2" type="ORF">BF93_04235</name>
</gene>
<dbReference type="RefSeq" id="WP_038373615.1">
    <property type="nucleotide sequence ID" value="NZ_KK070000.1"/>
</dbReference>
<accession>Z9JPF8</accession>
<feature type="region of interest" description="Disordered" evidence="1">
    <location>
        <begin position="1"/>
        <end position="20"/>
    </location>
</feature>
<dbReference type="Proteomes" id="UP000023067">
    <property type="component" value="Unassembled WGS sequence"/>
</dbReference>
<keyword evidence="3" id="KW-1185">Reference proteome</keyword>
<dbReference type="OrthoDB" id="4793654at2"/>
<organism evidence="2 3">
    <name type="scientific">Brachybacterium phenoliresistens</name>
    <dbReference type="NCBI Taxonomy" id="396014"/>
    <lineage>
        <taxon>Bacteria</taxon>
        <taxon>Bacillati</taxon>
        <taxon>Actinomycetota</taxon>
        <taxon>Actinomycetes</taxon>
        <taxon>Micrococcales</taxon>
        <taxon>Dermabacteraceae</taxon>
        <taxon>Brachybacterium</taxon>
    </lineage>
</organism>
<sequence length="174" mass="18318">MSSVPASPEPSVPTQDETHGRVRALLAEMTRALLDQHPEIEGFEEARPFRDRSSGGSWQGLGTMVHVSSLLVSQAPLHRAGSARPAEELCTVAELEAAASGLDGPLRGFALHRVEAPPGTSLPQARWRDEDGLTAELIGAGRLAVRVISGAFLPGSVQPLSSTSPITPPPRPVP</sequence>
<dbReference type="EMBL" id="JDYK01000017">
    <property type="protein sequence ID" value="EWS80300.1"/>
    <property type="molecule type" value="Genomic_DNA"/>
</dbReference>
<evidence type="ECO:0000256" key="1">
    <source>
        <dbReference type="SAM" id="MobiDB-lite"/>
    </source>
</evidence>
<evidence type="ECO:0000313" key="2">
    <source>
        <dbReference type="EMBL" id="EWS80300.1"/>
    </source>
</evidence>
<evidence type="ECO:0000313" key="3">
    <source>
        <dbReference type="Proteomes" id="UP000023067"/>
    </source>
</evidence>